<evidence type="ECO:0000259" key="3">
    <source>
        <dbReference type="Pfam" id="PF25973"/>
    </source>
</evidence>
<dbReference type="InterPro" id="IPR011053">
    <property type="entry name" value="Single_hybrid_motif"/>
</dbReference>
<keyword evidence="6" id="KW-1185">Reference proteome</keyword>
<evidence type="ECO:0000259" key="2">
    <source>
        <dbReference type="Pfam" id="PF25971"/>
    </source>
</evidence>
<keyword evidence="1" id="KW-0813">Transport</keyword>
<dbReference type="InterPro" id="IPR058647">
    <property type="entry name" value="BSH_CzcB-like"/>
</dbReference>
<dbReference type="PANTHER" id="PTHR30097:SF4">
    <property type="entry name" value="SLR6042 PROTEIN"/>
    <property type="match status" value="1"/>
</dbReference>
<name>A0ABY2UDI9_9GAMM</name>
<proteinExistence type="predicted"/>
<comment type="caution">
    <text evidence="5">The sequence shown here is derived from an EMBL/GenBank/DDBJ whole genome shotgun (WGS) entry which is preliminary data.</text>
</comment>
<dbReference type="Pfam" id="PF25975">
    <property type="entry name" value="CzcB_C"/>
    <property type="match status" value="1"/>
</dbReference>
<dbReference type="Gene3D" id="2.40.50.100">
    <property type="match status" value="1"/>
</dbReference>
<dbReference type="EMBL" id="VANI01000021">
    <property type="protein sequence ID" value="TLM74478.1"/>
    <property type="molecule type" value="Genomic_DNA"/>
</dbReference>
<dbReference type="SUPFAM" id="SSF51230">
    <property type="entry name" value="Single hybrid motif"/>
    <property type="match status" value="1"/>
</dbReference>
<dbReference type="Gene3D" id="2.40.420.20">
    <property type="match status" value="1"/>
</dbReference>
<reference evidence="5 6" key="1">
    <citation type="submission" date="2019-05" db="EMBL/GenBank/DDBJ databases">
        <title>Microbulbifer harenosus sp. nov., an alginate-degrading bacterium isolated from coastal sand.</title>
        <authorList>
            <person name="Huang H."/>
            <person name="Mo K."/>
            <person name="Bao S."/>
        </authorList>
    </citation>
    <scope>NUCLEOTIDE SEQUENCE [LARGE SCALE GENOMIC DNA]</scope>
    <source>
        <strain evidence="5 6">HB161719</strain>
    </source>
</reference>
<evidence type="ECO:0000256" key="1">
    <source>
        <dbReference type="ARBA" id="ARBA00022448"/>
    </source>
</evidence>
<dbReference type="InterPro" id="IPR058649">
    <property type="entry name" value="CzcB_C"/>
</dbReference>
<dbReference type="InterPro" id="IPR051909">
    <property type="entry name" value="MFP_Cation_Efflux"/>
</dbReference>
<organism evidence="5 6">
    <name type="scientific">Microbulbifer harenosus</name>
    <dbReference type="NCBI Taxonomy" id="2576840"/>
    <lineage>
        <taxon>Bacteria</taxon>
        <taxon>Pseudomonadati</taxon>
        <taxon>Pseudomonadota</taxon>
        <taxon>Gammaproteobacteria</taxon>
        <taxon>Cellvibrionales</taxon>
        <taxon>Microbulbiferaceae</taxon>
        <taxon>Microbulbifer</taxon>
    </lineage>
</organism>
<dbReference type="PANTHER" id="PTHR30097">
    <property type="entry name" value="CATION EFFLUX SYSTEM PROTEIN CUSB"/>
    <property type="match status" value="1"/>
</dbReference>
<dbReference type="InterPro" id="IPR058646">
    <property type="entry name" value="CzcB_N"/>
</dbReference>
<evidence type="ECO:0000259" key="4">
    <source>
        <dbReference type="Pfam" id="PF25975"/>
    </source>
</evidence>
<sequence length="407" mass="44154">MAIVTLVIAALGGLGFSTGIDASVEQTEQREPEPEMGPHRGRILREGDVAVELAIFETGVEPEFRVWVTDGGKPVAPEKVYVGVVLTRLGGEEERVGFAPKDDFLRGDKVVREPHSFVVSVNARYNGRQFQWQYDSFEGRTHIEPDIAKALNIATGVAGPAVLRETGEAYGRLVMDPERVRVVSARFDGTVESVSVGLGERVDKGQTLAAINSNENLKTYTINSPIAGVVVQRLANPGEQTAGRALLTIADSRALFAELDVFPSLRARIQPGAPVALSVRGLDIPLRGTVRQVDTVIRPNQSSVVRVTLKNPPAHLAPGGFISGDIEVARYEVPLAVKRSALQTFREFNVVYAKVGDEYEVRVLELGREAGEWVEVLGGLKPGTEYVTENSYIIKADIEKSGAAHDH</sequence>
<feature type="domain" description="CzcB-like barrel-sandwich hybrid" evidence="3">
    <location>
        <begin position="180"/>
        <end position="251"/>
    </location>
</feature>
<evidence type="ECO:0000313" key="5">
    <source>
        <dbReference type="EMBL" id="TLM74478.1"/>
    </source>
</evidence>
<feature type="domain" description="CzcB N-terminal" evidence="2">
    <location>
        <begin position="41"/>
        <end position="132"/>
    </location>
</feature>
<dbReference type="Proteomes" id="UP000306791">
    <property type="component" value="Unassembled WGS sequence"/>
</dbReference>
<protein>
    <submittedName>
        <fullName evidence="5">HlyD family efflux transporter periplasmic adaptor subunit</fullName>
    </submittedName>
</protein>
<feature type="domain" description="CzcB-like C-terminal circularly permuted SH3-like" evidence="4">
    <location>
        <begin position="335"/>
        <end position="395"/>
    </location>
</feature>
<dbReference type="Pfam" id="PF25973">
    <property type="entry name" value="BSH_CzcB"/>
    <property type="match status" value="1"/>
</dbReference>
<dbReference type="Pfam" id="PF25971">
    <property type="entry name" value="CzcB_N"/>
    <property type="match status" value="1"/>
</dbReference>
<gene>
    <name evidence="5" type="ORF">FDY93_17610</name>
</gene>
<accession>A0ABY2UDI9</accession>
<evidence type="ECO:0000313" key="6">
    <source>
        <dbReference type="Proteomes" id="UP000306791"/>
    </source>
</evidence>